<feature type="binding site" evidence="8">
    <location>
        <position position="65"/>
    </location>
    <ligand>
        <name>Zn(2+)</name>
        <dbReference type="ChEBI" id="CHEBI:29105"/>
    </ligand>
</feature>
<keyword evidence="3" id="KW-0677">Repeat</keyword>
<evidence type="ECO:0000256" key="7">
    <source>
        <dbReference type="PROSITE-ProRule" id="PRU00042"/>
    </source>
</evidence>
<evidence type="ECO:0000256" key="9">
    <source>
        <dbReference type="SAM" id="MobiDB-lite"/>
    </source>
</evidence>
<dbReference type="FunFam" id="3.30.160.60:FF:000688">
    <property type="entry name" value="zinc finger protein 197 isoform X1"/>
    <property type="match status" value="1"/>
</dbReference>
<evidence type="ECO:0000313" key="13">
    <source>
        <dbReference type="Proteomes" id="UP000625711"/>
    </source>
</evidence>
<feature type="domain" description="C2H2-type" evidence="10">
    <location>
        <begin position="476"/>
        <end position="503"/>
    </location>
</feature>
<keyword evidence="13" id="KW-1185">Reference proteome</keyword>
<dbReference type="InterPro" id="IPR013087">
    <property type="entry name" value="Znf_C2H2_type"/>
</dbReference>
<feature type="domain" description="C2H2-type" evidence="10">
    <location>
        <begin position="504"/>
        <end position="531"/>
    </location>
</feature>
<dbReference type="Pfam" id="PF00096">
    <property type="entry name" value="zf-C2H2"/>
    <property type="match status" value="6"/>
</dbReference>
<dbReference type="InterPro" id="IPR036236">
    <property type="entry name" value="Znf_C2H2_sf"/>
</dbReference>
<dbReference type="PROSITE" id="PS00028">
    <property type="entry name" value="ZINC_FINGER_C2H2_1"/>
    <property type="match status" value="9"/>
</dbReference>
<feature type="binding site" evidence="8">
    <location>
        <position position="23"/>
    </location>
    <ligand>
        <name>Zn(2+)</name>
        <dbReference type="ChEBI" id="CHEBI:29105"/>
    </ligand>
</feature>
<dbReference type="PANTHER" id="PTHR24394:SF29">
    <property type="entry name" value="MYONEURIN"/>
    <property type="match status" value="1"/>
</dbReference>
<evidence type="ECO:0000259" key="11">
    <source>
        <dbReference type="PROSITE" id="PS51915"/>
    </source>
</evidence>
<name>A0A834I0H9_RHYFE</name>
<feature type="binding site" evidence="8">
    <location>
        <position position="68"/>
    </location>
    <ligand>
        <name>Zn(2+)</name>
        <dbReference type="ChEBI" id="CHEBI:29105"/>
    </ligand>
</feature>
<dbReference type="Gene3D" id="3.30.160.60">
    <property type="entry name" value="Classic Zinc Finger"/>
    <property type="match status" value="9"/>
</dbReference>
<dbReference type="OrthoDB" id="7295497at2759"/>
<feature type="domain" description="C2H2-type" evidence="10">
    <location>
        <begin position="243"/>
        <end position="270"/>
    </location>
</feature>
<dbReference type="GO" id="GO:0005634">
    <property type="term" value="C:nucleus"/>
    <property type="evidence" value="ECO:0007669"/>
    <property type="project" value="UniProtKB-SubCell"/>
</dbReference>
<dbReference type="GO" id="GO:0008270">
    <property type="term" value="F:zinc ion binding"/>
    <property type="evidence" value="ECO:0007669"/>
    <property type="project" value="UniProtKB-UniRule"/>
</dbReference>
<feature type="domain" description="C2H2-type" evidence="10">
    <location>
        <begin position="392"/>
        <end position="420"/>
    </location>
</feature>
<feature type="domain" description="C2H2-type" evidence="10">
    <location>
        <begin position="271"/>
        <end position="298"/>
    </location>
</feature>
<keyword evidence="2 8" id="KW-0479">Metal-binding</keyword>
<feature type="domain" description="ZAD" evidence="11">
    <location>
        <begin position="18"/>
        <end position="92"/>
    </location>
</feature>
<feature type="domain" description="C2H2-type" evidence="10">
    <location>
        <begin position="448"/>
        <end position="475"/>
    </location>
</feature>
<dbReference type="SMART" id="SM00355">
    <property type="entry name" value="ZnF_C2H2"/>
    <property type="match status" value="12"/>
</dbReference>
<dbReference type="Pfam" id="PF07776">
    <property type="entry name" value="zf-AD"/>
    <property type="match status" value="1"/>
</dbReference>
<dbReference type="InterPro" id="IPR012934">
    <property type="entry name" value="Znf_AD"/>
</dbReference>
<feature type="domain" description="C2H2-type" evidence="10">
    <location>
        <begin position="365"/>
        <end position="387"/>
    </location>
</feature>
<evidence type="ECO:0000256" key="6">
    <source>
        <dbReference type="ARBA" id="ARBA00023242"/>
    </source>
</evidence>
<keyword evidence="4 7" id="KW-0863">Zinc-finger</keyword>
<feature type="binding site" evidence="8">
    <location>
        <position position="20"/>
    </location>
    <ligand>
        <name>Zn(2+)</name>
        <dbReference type="ChEBI" id="CHEBI:29105"/>
    </ligand>
</feature>
<reference evidence="12" key="1">
    <citation type="submission" date="2020-08" db="EMBL/GenBank/DDBJ databases">
        <title>Genome sequencing and assembly of the red palm weevil Rhynchophorus ferrugineus.</title>
        <authorList>
            <person name="Dias G.B."/>
            <person name="Bergman C.M."/>
            <person name="Manee M."/>
        </authorList>
    </citation>
    <scope>NUCLEOTIDE SEQUENCE</scope>
    <source>
        <strain evidence="12">AA-2017</strain>
        <tissue evidence="12">Whole larva</tissue>
    </source>
</reference>
<evidence type="ECO:0000256" key="2">
    <source>
        <dbReference type="ARBA" id="ARBA00022723"/>
    </source>
</evidence>
<dbReference type="GO" id="GO:0030674">
    <property type="term" value="F:protein-macromolecule adaptor activity"/>
    <property type="evidence" value="ECO:0007669"/>
    <property type="project" value="UniProtKB-ARBA"/>
</dbReference>
<dbReference type="Pfam" id="PF13894">
    <property type="entry name" value="zf-C2H2_4"/>
    <property type="match status" value="1"/>
</dbReference>
<evidence type="ECO:0000313" key="12">
    <source>
        <dbReference type="EMBL" id="KAF7272150.1"/>
    </source>
</evidence>
<dbReference type="AlphaFoldDB" id="A0A834I0H9"/>
<accession>A0A834I0H9</accession>
<feature type="domain" description="C2H2-type" evidence="10">
    <location>
        <begin position="299"/>
        <end position="326"/>
    </location>
</feature>
<dbReference type="EMBL" id="JAACXV010013836">
    <property type="protein sequence ID" value="KAF7272150.1"/>
    <property type="molecule type" value="Genomic_DNA"/>
</dbReference>
<sequence>MNENENKYKRIPSSSFPNICRTCLLYTELFLIDEVCWEGLSLEELIQNWTPLEIKENDEMPRNMCKSCIKHMYQTYHFLFKCKKSEAFLYSILESERSAENETAHIGKGDNNLESLENDSANKNQGDNDNRSDVYSDHNENENDDPIETAVESNGPCKIENTEDFNVKCDIKKDIQVKHKVKMRKMAKAKLVAYNDLPKGNKRPYVFRKGPPYTCITCDASFQCYDDLKKHKIETKHKKALKFICPFCQRRHDAYSKYLEHVRTHTGEKPNKCPTCGKYFNFKTDLKRHMIMHMDVKPYICRFCNKGFTRRQYLTDHERKHTGEQLLCLFCGRGFHSYSTLSYHEKTHKGPPGCVRDPMSKDKLFQCQICDKVLLTEQTLKAHTLLHGPRNFSCEICGKTYISKNRLQDHIRFSHQETKYSCNICNKEYKQKSGLEVHIKSHYGQNNYPCEICGKHFACKGSLYQHKRVHTKDTKYQCKECLHICINKRHLENHMRTHTGEKPFACVFCGKTFAQKANMQAHTKIHTGEKNHVCKICSKAFYDGRGLKKHMAVHDKNGELEPFV</sequence>
<dbReference type="FunFam" id="3.30.160.60:FF:000065">
    <property type="entry name" value="B-cell CLL/lymphoma 6, member B"/>
    <property type="match status" value="1"/>
</dbReference>
<dbReference type="SUPFAM" id="SSF57667">
    <property type="entry name" value="beta-beta-alpha zinc fingers"/>
    <property type="match status" value="6"/>
</dbReference>
<dbReference type="PROSITE" id="PS51915">
    <property type="entry name" value="ZAD"/>
    <property type="match status" value="1"/>
</dbReference>
<dbReference type="SMART" id="SM00868">
    <property type="entry name" value="zf-AD"/>
    <property type="match status" value="1"/>
</dbReference>
<evidence type="ECO:0000256" key="3">
    <source>
        <dbReference type="ARBA" id="ARBA00022737"/>
    </source>
</evidence>
<feature type="region of interest" description="Disordered" evidence="9">
    <location>
        <begin position="101"/>
        <end position="154"/>
    </location>
</feature>
<evidence type="ECO:0000256" key="4">
    <source>
        <dbReference type="ARBA" id="ARBA00022771"/>
    </source>
</evidence>
<dbReference type="PROSITE" id="PS50157">
    <property type="entry name" value="ZINC_FINGER_C2H2_2"/>
    <property type="match status" value="11"/>
</dbReference>
<feature type="domain" description="C2H2-type" evidence="10">
    <location>
        <begin position="326"/>
        <end position="353"/>
    </location>
</feature>
<proteinExistence type="predicted"/>
<feature type="compositionally biased region" description="Polar residues" evidence="9">
    <location>
        <begin position="112"/>
        <end position="125"/>
    </location>
</feature>
<feature type="domain" description="C2H2-type" evidence="10">
    <location>
        <begin position="532"/>
        <end position="559"/>
    </location>
</feature>
<comment type="subcellular location">
    <subcellularLocation>
        <location evidence="1">Nucleus</location>
    </subcellularLocation>
</comment>
<dbReference type="GO" id="GO:0000981">
    <property type="term" value="F:DNA-binding transcription factor activity, RNA polymerase II-specific"/>
    <property type="evidence" value="ECO:0007669"/>
    <property type="project" value="TreeGrafter"/>
</dbReference>
<evidence type="ECO:0000259" key="10">
    <source>
        <dbReference type="PROSITE" id="PS50157"/>
    </source>
</evidence>
<evidence type="ECO:0000256" key="5">
    <source>
        <dbReference type="ARBA" id="ARBA00022833"/>
    </source>
</evidence>
<dbReference type="FunFam" id="3.30.160.60:FF:000502">
    <property type="entry name" value="Zinc finger protein 710"/>
    <property type="match status" value="1"/>
</dbReference>
<dbReference type="Gene3D" id="3.40.1800.20">
    <property type="match status" value="1"/>
</dbReference>
<dbReference type="PANTHER" id="PTHR24394">
    <property type="entry name" value="ZINC FINGER PROTEIN"/>
    <property type="match status" value="1"/>
</dbReference>
<keyword evidence="5 8" id="KW-0862">Zinc</keyword>
<evidence type="ECO:0000256" key="1">
    <source>
        <dbReference type="ARBA" id="ARBA00004123"/>
    </source>
</evidence>
<evidence type="ECO:0000256" key="8">
    <source>
        <dbReference type="PROSITE-ProRule" id="PRU01263"/>
    </source>
</evidence>
<feature type="domain" description="C2H2-type" evidence="10">
    <location>
        <begin position="420"/>
        <end position="447"/>
    </location>
</feature>
<protein>
    <submittedName>
        <fullName evidence="12">Uncharacterized protein</fullName>
    </submittedName>
</protein>
<dbReference type="SUPFAM" id="SSF57716">
    <property type="entry name" value="Glucocorticoid receptor-like (DNA-binding domain)"/>
    <property type="match status" value="1"/>
</dbReference>
<keyword evidence="6" id="KW-0539">Nucleus</keyword>
<feature type="compositionally biased region" description="Basic and acidic residues" evidence="9">
    <location>
        <begin position="126"/>
        <end position="141"/>
    </location>
</feature>
<comment type="caution">
    <text evidence="12">The sequence shown here is derived from an EMBL/GenBank/DDBJ whole genome shotgun (WGS) entry which is preliminary data.</text>
</comment>
<gene>
    <name evidence="12" type="ORF">GWI33_015045</name>
</gene>
<dbReference type="FunFam" id="3.30.160.60:FF:002343">
    <property type="entry name" value="Zinc finger protein 33A"/>
    <property type="match status" value="2"/>
</dbReference>
<dbReference type="Proteomes" id="UP000625711">
    <property type="component" value="Unassembled WGS sequence"/>
</dbReference>
<organism evidence="12 13">
    <name type="scientific">Rhynchophorus ferrugineus</name>
    <name type="common">Red palm weevil</name>
    <name type="synonym">Curculio ferrugineus</name>
    <dbReference type="NCBI Taxonomy" id="354439"/>
    <lineage>
        <taxon>Eukaryota</taxon>
        <taxon>Metazoa</taxon>
        <taxon>Ecdysozoa</taxon>
        <taxon>Arthropoda</taxon>
        <taxon>Hexapoda</taxon>
        <taxon>Insecta</taxon>
        <taxon>Pterygota</taxon>
        <taxon>Neoptera</taxon>
        <taxon>Endopterygota</taxon>
        <taxon>Coleoptera</taxon>
        <taxon>Polyphaga</taxon>
        <taxon>Cucujiformia</taxon>
        <taxon>Curculionidae</taxon>
        <taxon>Dryophthorinae</taxon>
        <taxon>Rhynchophorus</taxon>
    </lineage>
</organism>